<comment type="caution">
    <text evidence="3">The sequence shown here is derived from an EMBL/GenBank/DDBJ whole genome shotgun (WGS) entry which is preliminary data.</text>
</comment>
<keyword evidence="4" id="KW-1185">Reference proteome</keyword>
<organism evidence="3 4">
    <name type="scientific">Microbacterium galbum</name>
    <dbReference type="NCBI Taxonomy" id="3075994"/>
    <lineage>
        <taxon>Bacteria</taxon>
        <taxon>Bacillati</taxon>
        <taxon>Actinomycetota</taxon>
        <taxon>Actinomycetes</taxon>
        <taxon>Micrococcales</taxon>
        <taxon>Microbacteriaceae</taxon>
        <taxon>Microbacterium</taxon>
    </lineage>
</organism>
<feature type="region of interest" description="Disordered" evidence="1">
    <location>
        <begin position="34"/>
        <end position="60"/>
    </location>
</feature>
<proteinExistence type="predicted"/>
<dbReference type="EMBL" id="JAWDIS010000003">
    <property type="protein sequence ID" value="MDU0368579.1"/>
    <property type="molecule type" value="Genomic_DNA"/>
</dbReference>
<evidence type="ECO:0000313" key="3">
    <source>
        <dbReference type="EMBL" id="MDU0368579.1"/>
    </source>
</evidence>
<evidence type="ECO:0000256" key="2">
    <source>
        <dbReference type="SAM" id="SignalP"/>
    </source>
</evidence>
<keyword evidence="2" id="KW-0732">Signal</keyword>
<protein>
    <recommendedName>
        <fullName evidence="5">Lipoprotein</fullName>
    </recommendedName>
</protein>
<feature type="compositionally biased region" description="Low complexity" evidence="1">
    <location>
        <begin position="40"/>
        <end position="52"/>
    </location>
</feature>
<gene>
    <name evidence="3" type="ORF">RWH45_15320</name>
</gene>
<reference evidence="3 4" key="1">
    <citation type="submission" date="2023-09" db="EMBL/GenBank/DDBJ databases">
        <title>Microbacterium fusihabitans sp. nov., Microbacterium phycihabitans sp. nov., and Microbacterium cervinum sp. nov., isolated from dried seaweeds of beach.</title>
        <authorList>
            <person name="Lee S.D."/>
        </authorList>
    </citation>
    <scope>NUCLEOTIDE SEQUENCE [LARGE SCALE GENOMIC DNA]</scope>
    <source>
        <strain evidence="3 4">KSW4-17</strain>
    </source>
</reference>
<evidence type="ECO:0000313" key="4">
    <source>
        <dbReference type="Proteomes" id="UP001263371"/>
    </source>
</evidence>
<feature type="signal peptide" evidence="2">
    <location>
        <begin position="1"/>
        <end position="20"/>
    </location>
</feature>
<evidence type="ECO:0008006" key="5">
    <source>
        <dbReference type="Google" id="ProtNLM"/>
    </source>
</evidence>
<feature type="chain" id="PRO_5047061630" description="Lipoprotein" evidence="2">
    <location>
        <begin position="21"/>
        <end position="201"/>
    </location>
</feature>
<dbReference type="RefSeq" id="WP_315995729.1">
    <property type="nucleotide sequence ID" value="NZ_JAWDIS010000003.1"/>
</dbReference>
<dbReference type="Proteomes" id="UP001263371">
    <property type="component" value="Unassembled WGS sequence"/>
</dbReference>
<name>A0ABU3TB73_9MICO</name>
<accession>A0ABU3TB73</accession>
<dbReference type="PROSITE" id="PS51257">
    <property type="entry name" value="PROKAR_LIPOPROTEIN"/>
    <property type="match status" value="1"/>
</dbReference>
<evidence type="ECO:0000256" key="1">
    <source>
        <dbReference type="SAM" id="MobiDB-lite"/>
    </source>
</evidence>
<sequence>MNARNRPFVLTLTLTAVVVATTACLPLPSPLDRGEAGEVSAATPTAAQPSTPGDEATADPDDFADVFAERDEFFRAQQLPMDGTPLVAVTPAQQDFIAQQRAYVEQQGLEWTASDENLALALAGDACETAILSRHQVDSSTLIAHVTTSPLFAQLIPAELDGDARTQAEAPIASVMVFGTTFLCPDDGTQWVTAYREVYGG</sequence>